<evidence type="ECO:0000313" key="2">
    <source>
        <dbReference type="EMBL" id="RLC36595.1"/>
    </source>
</evidence>
<dbReference type="Proteomes" id="UP000281261">
    <property type="component" value="Unassembled WGS sequence"/>
</dbReference>
<proteinExistence type="predicted"/>
<keyword evidence="1" id="KW-0472">Membrane</keyword>
<keyword evidence="1" id="KW-1133">Transmembrane helix</keyword>
<evidence type="ECO:0000256" key="1">
    <source>
        <dbReference type="SAM" id="Phobius"/>
    </source>
</evidence>
<gene>
    <name evidence="2" type="ORF">DRH29_04270</name>
</gene>
<evidence type="ECO:0000313" key="3">
    <source>
        <dbReference type="Proteomes" id="UP000281261"/>
    </source>
</evidence>
<dbReference type="EMBL" id="QMNG01000043">
    <property type="protein sequence ID" value="RLC36595.1"/>
    <property type="molecule type" value="Genomic_DNA"/>
</dbReference>
<accession>A0A420ZBS4</accession>
<organism evidence="2 3">
    <name type="scientific">candidate division Kazan bacterium</name>
    <dbReference type="NCBI Taxonomy" id="2202143"/>
    <lineage>
        <taxon>Bacteria</taxon>
        <taxon>Bacteria division Kazan-3B-28</taxon>
    </lineage>
</organism>
<keyword evidence="1" id="KW-0812">Transmembrane</keyword>
<protein>
    <submittedName>
        <fullName evidence="2">Uncharacterized protein</fullName>
    </submittedName>
</protein>
<reference evidence="2 3" key="1">
    <citation type="submission" date="2018-06" db="EMBL/GenBank/DDBJ databases">
        <title>Extensive metabolic versatility and redundancy in microbially diverse, dynamic hydrothermal sediments.</title>
        <authorList>
            <person name="Dombrowski N."/>
            <person name="Teske A."/>
            <person name="Baker B.J."/>
        </authorList>
    </citation>
    <scope>NUCLEOTIDE SEQUENCE [LARGE SCALE GENOMIC DNA]</scope>
    <source>
        <strain evidence="2">B79_G16</strain>
    </source>
</reference>
<sequence>MAGEKTLQVVGVLLLLGVIAMGVLTYTEMTGHTQILEAIKEGVETLKNWFIPSVSELSITTGEYSGLTITKEDNKVTVTGNLSAGSKYTIVTAELKTDKEATLLLDLSNGLSNTSVDIEVTATDAIVDGDTSLSVAAGGSQLIKWVIYPKTENATVKVQLVLEPTTDDSGTVVAEFLVSYRK</sequence>
<dbReference type="AlphaFoldDB" id="A0A420ZBS4"/>
<name>A0A420ZBS4_UNCK3</name>
<comment type="caution">
    <text evidence="2">The sequence shown here is derived from an EMBL/GenBank/DDBJ whole genome shotgun (WGS) entry which is preliminary data.</text>
</comment>
<feature type="transmembrane region" description="Helical" evidence="1">
    <location>
        <begin position="6"/>
        <end position="26"/>
    </location>
</feature>